<dbReference type="Pfam" id="PF03372">
    <property type="entry name" value="Exo_endo_phos"/>
    <property type="match status" value="1"/>
</dbReference>
<protein>
    <submittedName>
        <fullName evidence="3">Uncharacterized protein LOC110767113</fullName>
    </submittedName>
</protein>
<dbReference type="RefSeq" id="XP_021826248.1">
    <property type="nucleotide sequence ID" value="XM_021970556.1"/>
</dbReference>
<dbReference type="Gene3D" id="3.60.10.10">
    <property type="entry name" value="Endonuclease/exonuclease/phosphatase"/>
    <property type="match status" value="1"/>
</dbReference>
<dbReference type="GO" id="GO:0003824">
    <property type="term" value="F:catalytic activity"/>
    <property type="evidence" value="ECO:0007669"/>
    <property type="project" value="InterPro"/>
</dbReference>
<dbReference type="PANTHER" id="PTHR33710:SF77">
    <property type="entry name" value="DNASE I-LIKE SUPERFAMILY PROTEIN"/>
    <property type="match status" value="1"/>
</dbReference>
<dbReference type="InterPro" id="IPR036691">
    <property type="entry name" value="Endo/exonu/phosph_ase_sf"/>
</dbReference>
<evidence type="ECO:0000313" key="3">
    <source>
        <dbReference type="RefSeq" id="XP_021826248.1"/>
    </source>
</evidence>
<name>A0A6P5TFX3_PRUAV</name>
<dbReference type="AlphaFoldDB" id="A0A6P5TFX3"/>
<organism evidence="2 3">
    <name type="scientific">Prunus avium</name>
    <name type="common">Cherry</name>
    <name type="synonym">Cerasus avium</name>
    <dbReference type="NCBI Taxonomy" id="42229"/>
    <lineage>
        <taxon>Eukaryota</taxon>
        <taxon>Viridiplantae</taxon>
        <taxon>Streptophyta</taxon>
        <taxon>Embryophyta</taxon>
        <taxon>Tracheophyta</taxon>
        <taxon>Spermatophyta</taxon>
        <taxon>Magnoliopsida</taxon>
        <taxon>eudicotyledons</taxon>
        <taxon>Gunneridae</taxon>
        <taxon>Pentapetalae</taxon>
        <taxon>rosids</taxon>
        <taxon>fabids</taxon>
        <taxon>Rosales</taxon>
        <taxon>Rosaceae</taxon>
        <taxon>Amygdaloideae</taxon>
        <taxon>Amygdaleae</taxon>
        <taxon>Prunus</taxon>
    </lineage>
</organism>
<evidence type="ECO:0000259" key="1">
    <source>
        <dbReference type="Pfam" id="PF03372"/>
    </source>
</evidence>
<dbReference type="PANTHER" id="PTHR33710">
    <property type="entry name" value="BNAC02G09200D PROTEIN"/>
    <property type="match status" value="1"/>
</dbReference>
<evidence type="ECO:0000313" key="2">
    <source>
        <dbReference type="Proteomes" id="UP000515124"/>
    </source>
</evidence>
<proteinExistence type="predicted"/>
<keyword evidence="2" id="KW-1185">Reference proteome</keyword>
<accession>A0A6P5TFX3</accession>
<dbReference type="KEGG" id="pavi:110767113"/>
<feature type="domain" description="Endonuclease/exonuclease/phosphatase" evidence="1">
    <location>
        <begin position="2"/>
        <end position="198"/>
    </location>
</feature>
<dbReference type="InterPro" id="IPR005135">
    <property type="entry name" value="Endo/exonuclease/phosphatase"/>
</dbReference>
<sequence length="309" mass="35592">MELIHNHHVDILFLCEPRISSKKAIDTVKSLGFPCYEIVDSVGFSGGLWLLWKDTNVNIEILGSTDQSITTCVTSPGKTPWLLTTIYASPCGPKREKLWEYLDFVNSCHQLPWVLAGDFNEMLHVEDKLGGALSIRHKGFKKWFDNHAMVDLGFYGPKYTWTNKRVFERLDRAICNLAWKSLFGEAHVKHLPRTKSDHNPIKLCLKSGFTTSPGNRPFRFEAMWLKHEGFTDFITQNWQQLSGPVWVKSYGLVDPLKLWNLQIFGHLKQRKARLLDRINGIQKAQCSGFNRFLQHLESSLVDEFNTLLE</sequence>
<dbReference type="SUPFAM" id="SSF56219">
    <property type="entry name" value="DNase I-like"/>
    <property type="match status" value="1"/>
</dbReference>
<dbReference type="Proteomes" id="UP000515124">
    <property type="component" value="Unplaced"/>
</dbReference>
<gene>
    <name evidence="3" type="primary">LOC110767113</name>
</gene>
<dbReference type="GeneID" id="110767113"/>
<reference evidence="3" key="1">
    <citation type="submission" date="2025-08" db="UniProtKB">
        <authorList>
            <consortium name="RefSeq"/>
        </authorList>
    </citation>
    <scope>IDENTIFICATION</scope>
</reference>